<keyword evidence="11" id="KW-1185">Reference proteome</keyword>
<keyword evidence="3 8" id="KW-0732">Signal</keyword>
<dbReference type="FunCoup" id="B3S1Y3">
    <property type="interactions" value="1217"/>
</dbReference>
<evidence type="ECO:0000256" key="5">
    <source>
        <dbReference type="ARBA" id="ARBA00022807"/>
    </source>
</evidence>
<dbReference type="InterPro" id="IPR038765">
    <property type="entry name" value="Papain-like_cys_pep_sf"/>
</dbReference>
<feature type="chain" id="PRO_5018705394" description="Peptidase C1A papain C-terminal domain-containing protein" evidence="8">
    <location>
        <begin position="19"/>
        <end position="333"/>
    </location>
</feature>
<dbReference type="OMA" id="DEKIPYW"/>
<gene>
    <name evidence="10" type="ORF">TRIADDRAFT_63119</name>
</gene>
<dbReference type="InterPro" id="IPR000668">
    <property type="entry name" value="Peptidase_C1A_C"/>
</dbReference>
<evidence type="ECO:0000256" key="7">
    <source>
        <dbReference type="ARBA" id="ARBA00023157"/>
    </source>
</evidence>
<dbReference type="EMBL" id="DS985247">
    <property type="protein sequence ID" value="EDV23587.1"/>
    <property type="molecule type" value="Genomic_DNA"/>
</dbReference>
<dbReference type="CTD" id="6755394"/>
<keyword evidence="6" id="KW-0865">Zymogen</keyword>
<dbReference type="eggNOG" id="KOG1543">
    <property type="taxonomic scope" value="Eukaryota"/>
</dbReference>
<reference evidence="10 11" key="1">
    <citation type="journal article" date="2008" name="Nature">
        <title>The Trichoplax genome and the nature of placozoans.</title>
        <authorList>
            <person name="Srivastava M."/>
            <person name="Begovic E."/>
            <person name="Chapman J."/>
            <person name="Putnam N.H."/>
            <person name="Hellsten U."/>
            <person name="Kawashima T."/>
            <person name="Kuo A."/>
            <person name="Mitros T."/>
            <person name="Salamov A."/>
            <person name="Carpenter M.L."/>
            <person name="Signorovitch A.Y."/>
            <person name="Moreno M.A."/>
            <person name="Kamm K."/>
            <person name="Grimwood J."/>
            <person name="Schmutz J."/>
            <person name="Shapiro H."/>
            <person name="Grigoriev I.V."/>
            <person name="Buss L.W."/>
            <person name="Schierwater B."/>
            <person name="Dellaporta S.L."/>
            <person name="Rokhsar D.S."/>
        </authorList>
    </citation>
    <scope>NUCLEOTIDE SEQUENCE [LARGE SCALE GENOMIC DNA]</scope>
    <source>
        <strain evidence="10 11">Grell-BS-1999</strain>
    </source>
</reference>
<dbReference type="RefSeq" id="XP_002114497.1">
    <property type="nucleotide sequence ID" value="XM_002114461.1"/>
</dbReference>
<keyword evidence="5" id="KW-0788">Thiol protease</keyword>
<dbReference type="SUPFAM" id="SSF54001">
    <property type="entry name" value="Cysteine proteinases"/>
    <property type="match status" value="1"/>
</dbReference>
<dbReference type="InterPro" id="IPR013128">
    <property type="entry name" value="Peptidase_C1A"/>
</dbReference>
<dbReference type="PhylomeDB" id="B3S1Y3"/>
<evidence type="ECO:0000256" key="8">
    <source>
        <dbReference type="SAM" id="SignalP"/>
    </source>
</evidence>
<dbReference type="KEGG" id="tad:TRIADDRAFT_63119"/>
<keyword evidence="2" id="KW-0645">Protease</keyword>
<dbReference type="Pfam" id="PF08127">
    <property type="entry name" value="Propeptide_C1"/>
    <property type="match status" value="1"/>
</dbReference>
<evidence type="ECO:0000259" key="9">
    <source>
        <dbReference type="SMART" id="SM00645"/>
    </source>
</evidence>
<dbReference type="AlphaFoldDB" id="B3S1Y3"/>
<dbReference type="GO" id="GO:0005615">
    <property type="term" value="C:extracellular space"/>
    <property type="evidence" value="ECO:0000318"/>
    <property type="project" value="GO_Central"/>
</dbReference>
<proteinExistence type="inferred from homology"/>
<dbReference type="Gene3D" id="3.90.70.10">
    <property type="entry name" value="Cysteine proteinases"/>
    <property type="match status" value="1"/>
</dbReference>
<evidence type="ECO:0000256" key="3">
    <source>
        <dbReference type="ARBA" id="ARBA00022729"/>
    </source>
</evidence>
<dbReference type="PROSITE" id="PS00640">
    <property type="entry name" value="THIOL_PROTEASE_ASN"/>
    <property type="match status" value="1"/>
</dbReference>
<dbReference type="GO" id="GO:0005764">
    <property type="term" value="C:lysosome"/>
    <property type="evidence" value="ECO:0000318"/>
    <property type="project" value="GO_Central"/>
</dbReference>
<evidence type="ECO:0000256" key="2">
    <source>
        <dbReference type="ARBA" id="ARBA00022670"/>
    </source>
</evidence>
<comment type="similarity">
    <text evidence="1">Belongs to the peptidase C1 family.</text>
</comment>
<dbReference type="PROSITE" id="PS00139">
    <property type="entry name" value="THIOL_PROTEASE_CYS"/>
    <property type="match status" value="1"/>
</dbReference>
<dbReference type="InterPro" id="IPR012599">
    <property type="entry name" value="Propeptide_C1A"/>
</dbReference>
<evidence type="ECO:0000256" key="6">
    <source>
        <dbReference type="ARBA" id="ARBA00023145"/>
    </source>
</evidence>
<evidence type="ECO:0000256" key="4">
    <source>
        <dbReference type="ARBA" id="ARBA00022801"/>
    </source>
</evidence>
<dbReference type="InterPro" id="IPR000169">
    <property type="entry name" value="Pept_cys_AS"/>
</dbReference>
<dbReference type="Pfam" id="PF00112">
    <property type="entry name" value="Peptidase_C1"/>
    <property type="match status" value="1"/>
</dbReference>
<accession>B3S1Y3</accession>
<dbReference type="Proteomes" id="UP000009022">
    <property type="component" value="Unassembled WGS sequence"/>
</dbReference>
<dbReference type="MEROPS" id="C01.060"/>
<dbReference type="PRINTS" id="PR00705">
    <property type="entry name" value="PAPAIN"/>
</dbReference>
<evidence type="ECO:0000256" key="1">
    <source>
        <dbReference type="ARBA" id="ARBA00008455"/>
    </source>
</evidence>
<protein>
    <recommendedName>
        <fullName evidence="9">Peptidase C1A papain C-terminal domain-containing protein</fullName>
    </recommendedName>
</protein>
<dbReference type="PANTHER" id="PTHR12411">
    <property type="entry name" value="CYSTEINE PROTEASE FAMILY C1-RELATED"/>
    <property type="match status" value="1"/>
</dbReference>
<dbReference type="GO" id="GO:0004197">
    <property type="term" value="F:cysteine-type endopeptidase activity"/>
    <property type="evidence" value="ECO:0000318"/>
    <property type="project" value="GO_Central"/>
</dbReference>
<sequence length="333" mass="36981">MKASLIVITLFAVFSAQGAYFPNHQPLSQDLIDYVNLVSTSWKAGTNFAGLPVSYVKYLCGALEDPNHFQLPIHVHEDTSDLPKSFDSRDKWRMCPSIREIRDQGSCGSCWSFGAVESITDRICIHSNGKVKVHISAEDLMTCCTSCGMGCNGGFLPQAWHYWVNNGIVTGGQYHSHKGCQPYEIPKCEHHVKGPFKACGKELPTPKCSQKCQPGYNKTFNQDKHFGKKSYSITNNIQQIQKEIMMNGPVEAAFTVYADFPSYKSGVYQHTTGGPLGGHAVKILGWGTENNTPYWLIANSWNPTWGDKGYFKIIRGKDECGIESSIVAGMPKY</sequence>
<dbReference type="InterPro" id="IPR025661">
    <property type="entry name" value="Pept_asp_AS"/>
</dbReference>
<dbReference type="HOGENOM" id="CLU_012184_3_3_1"/>
<keyword evidence="7" id="KW-1015">Disulfide bond</keyword>
<dbReference type="STRING" id="10228.B3S1Y3"/>
<dbReference type="InParanoid" id="B3S1Y3"/>
<evidence type="ECO:0000313" key="11">
    <source>
        <dbReference type="Proteomes" id="UP000009022"/>
    </source>
</evidence>
<dbReference type="FunFam" id="3.90.70.10:FF:000031">
    <property type="entry name" value="Cathepsin B"/>
    <property type="match status" value="1"/>
</dbReference>
<dbReference type="GO" id="GO:0051603">
    <property type="term" value="P:proteolysis involved in protein catabolic process"/>
    <property type="evidence" value="ECO:0000318"/>
    <property type="project" value="GO_Central"/>
</dbReference>
<keyword evidence="4" id="KW-0378">Hydrolase</keyword>
<dbReference type="GeneID" id="6755394"/>
<dbReference type="InterPro" id="IPR025660">
    <property type="entry name" value="Pept_his_AS"/>
</dbReference>
<dbReference type="OrthoDB" id="640249at2759"/>
<evidence type="ECO:0000313" key="10">
    <source>
        <dbReference type="EMBL" id="EDV23587.1"/>
    </source>
</evidence>
<feature type="domain" description="Peptidase C1A papain C-terminal" evidence="9">
    <location>
        <begin position="82"/>
        <end position="330"/>
    </location>
</feature>
<dbReference type="CDD" id="cd02620">
    <property type="entry name" value="Peptidase_C1A_CathepsinB"/>
    <property type="match status" value="1"/>
</dbReference>
<dbReference type="SMART" id="SM00645">
    <property type="entry name" value="Pept_C1"/>
    <property type="match status" value="1"/>
</dbReference>
<name>B3S1Y3_TRIAD</name>
<organism evidence="10 11">
    <name type="scientific">Trichoplax adhaerens</name>
    <name type="common">Trichoplax reptans</name>
    <dbReference type="NCBI Taxonomy" id="10228"/>
    <lineage>
        <taxon>Eukaryota</taxon>
        <taxon>Metazoa</taxon>
        <taxon>Placozoa</taxon>
        <taxon>Uniplacotomia</taxon>
        <taxon>Trichoplacea</taxon>
        <taxon>Trichoplacidae</taxon>
        <taxon>Trichoplax</taxon>
    </lineage>
</organism>
<dbReference type="PROSITE" id="PS00639">
    <property type="entry name" value="THIOL_PROTEASE_HIS"/>
    <property type="match status" value="1"/>
</dbReference>
<feature type="signal peptide" evidence="8">
    <location>
        <begin position="1"/>
        <end position="18"/>
    </location>
</feature>